<accession>A0ABV5NG04</accession>
<comment type="caution">
    <text evidence="2">The sequence shown here is derived from an EMBL/GenBank/DDBJ whole genome shotgun (WGS) entry which is preliminary data.</text>
</comment>
<feature type="domain" description="Metallo-beta-lactamase" evidence="1">
    <location>
        <begin position="18"/>
        <end position="207"/>
    </location>
</feature>
<dbReference type="CDD" id="cd07716">
    <property type="entry name" value="RNaseZ_short-form-like_MBL-fold"/>
    <property type="match status" value="1"/>
</dbReference>
<dbReference type="PANTHER" id="PTHR46018:SF4">
    <property type="entry name" value="METALLO-HYDROLASE YHFI-RELATED"/>
    <property type="match status" value="1"/>
</dbReference>
<dbReference type="Proteomes" id="UP001589568">
    <property type="component" value="Unassembled WGS sequence"/>
</dbReference>
<dbReference type="EMBL" id="JBHMCF010000007">
    <property type="protein sequence ID" value="MFB9469220.1"/>
    <property type="molecule type" value="Genomic_DNA"/>
</dbReference>
<organism evidence="2 3">
    <name type="scientific">Nonomuraea salmonea</name>
    <dbReference type="NCBI Taxonomy" id="46181"/>
    <lineage>
        <taxon>Bacteria</taxon>
        <taxon>Bacillati</taxon>
        <taxon>Actinomycetota</taxon>
        <taxon>Actinomycetes</taxon>
        <taxon>Streptosporangiales</taxon>
        <taxon>Streptosporangiaceae</taxon>
        <taxon>Nonomuraea</taxon>
    </lineage>
</organism>
<dbReference type="RefSeq" id="WP_345405271.1">
    <property type="nucleotide sequence ID" value="NZ_BAAAXS010000001.1"/>
</dbReference>
<dbReference type="Gene3D" id="3.60.15.10">
    <property type="entry name" value="Ribonuclease Z/Hydroxyacylglutathione hydrolase-like"/>
    <property type="match status" value="1"/>
</dbReference>
<dbReference type="PANTHER" id="PTHR46018">
    <property type="entry name" value="ZINC PHOSPHODIESTERASE ELAC PROTEIN 1"/>
    <property type="match status" value="1"/>
</dbReference>
<reference evidence="2 3" key="1">
    <citation type="submission" date="2024-09" db="EMBL/GenBank/DDBJ databases">
        <authorList>
            <person name="Sun Q."/>
            <person name="Mori K."/>
        </authorList>
    </citation>
    <scope>NUCLEOTIDE SEQUENCE [LARGE SCALE GENOMIC DNA]</scope>
    <source>
        <strain evidence="2 3">JCM 3324</strain>
    </source>
</reference>
<name>A0ABV5NG04_9ACTN</name>
<evidence type="ECO:0000259" key="1">
    <source>
        <dbReference type="SMART" id="SM00849"/>
    </source>
</evidence>
<dbReference type="SUPFAM" id="SSF56281">
    <property type="entry name" value="Metallo-hydrolase/oxidoreductase"/>
    <property type="match status" value="1"/>
</dbReference>
<gene>
    <name evidence="2" type="ORF">ACFFR3_06865</name>
</gene>
<protein>
    <submittedName>
        <fullName evidence="2">MBL fold metallo-hydrolase</fullName>
    </submittedName>
</protein>
<dbReference type="InterPro" id="IPR001279">
    <property type="entry name" value="Metallo-B-lactamas"/>
</dbReference>
<dbReference type="InterPro" id="IPR036866">
    <property type="entry name" value="RibonucZ/Hydroxyglut_hydro"/>
</dbReference>
<sequence>MLLTVLGGCGVWPAAGQACSGYLVEHDGFRLLIDPGYATVPRLLERVGADQIDAVFVSHGHPDHCADLNPLLRARTMLENPAAPLPVYAPPGALDAVLALDRPGVLTGSYVLRDVVPDIGPFRVRTRLLPHSVPNVGIRLTAGGQVLVYTGDSGPSPDRVELARDADLLLAEATYVDQVPKGSLLTSARQAGRQAREAAARHLLLTHLQPGTAPAAARAAAATAYDGEIGVATSGLVIDVQEIR</sequence>
<keyword evidence="3" id="KW-1185">Reference proteome</keyword>
<dbReference type="Pfam" id="PF12706">
    <property type="entry name" value="Lactamase_B_2"/>
    <property type="match status" value="1"/>
</dbReference>
<evidence type="ECO:0000313" key="2">
    <source>
        <dbReference type="EMBL" id="MFB9469220.1"/>
    </source>
</evidence>
<evidence type="ECO:0000313" key="3">
    <source>
        <dbReference type="Proteomes" id="UP001589568"/>
    </source>
</evidence>
<proteinExistence type="predicted"/>
<dbReference type="SMART" id="SM00849">
    <property type="entry name" value="Lactamase_B"/>
    <property type="match status" value="1"/>
</dbReference>